<keyword evidence="2" id="KW-0812">Transmembrane</keyword>
<dbReference type="AlphaFoldDB" id="A0A0L7KJ44"/>
<accession>A0A0L7KJ44</accession>
<reference evidence="4" key="2">
    <citation type="submission" date="2006-03" db="EMBL/GenBank/DDBJ databases">
        <title>The genome sequence of the Plasmodium falciparum HB3.</title>
        <authorList>
            <consortium name="The Broad Institute Genome Sequencing Platform"/>
            <person name="Birren B."/>
            <person name="Lander E."/>
            <person name="Galagan J."/>
            <person name="Nusbaum C."/>
            <person name="Devon K."/>
            <person name="Henn M."/>
            <person name="Jaffe D."/>
            <person name="Butler J."/>
            <person name="Alvarez P."/>
            <person name="Gnerre S."/>
            <person name="Grabherr M."/>
            <person name="Kleber M."/>
            <person name="Mauceli E."/>
            <person name="Brockman W."/>
            <person name="MacCallum I.A."/>
            <person name="Rounsley S."/>
            <person name="Young S."/>
            <person name="LaButti K."/>
            <person name="Pushparaj V."/>
            <person name="DeCaprio D."/>
            <person name="Crawford M."/>
            <person name="Koehrsen M."/>
            <person name="Engels R."/>
            <person name="Montgomery P."/>
            <person name="Pearson M."/>
            <person name="Howarth C."/>
            <person name="Larson L."/>
            <person name="Luoma S."/>
            <person name="White J."/>
            <person name="Kodira C."/>
            <person name="Zeng Q."/>
            <person name="Oleary S."/>
            <person name="Yandava C."/>
            <person name="Alvarado L."/>
            <person name="Wirth D."/>
            <person name="Volkman S."/>
            <person name="Hartl D."/>
        </authorList>
    </citation>
    <scope>NUCLEOTIDE SEQUENCE [LARGE SCALE GENOMIC DNA]</scope>
</reference>
<evidence type="ECO:0000313" key="4">
    <source>
        <dbReference type="Proteomes" id="UP000054289"/>
    </source>
</evidence>
<keyword evidence="1" id="KW-0175">Coiled coil</keyword>
<dbReference type="InterPro" id="IPR006373">
    <property type="entry name" value="VSA_Rifin"/>
</dbReference>
<evidence type="ECO:0008006" key="5">
    <source>
        <dbReference type="Google" id="ProtNLM"/>
    </source>
</evidence>
<proteinExistence type="predicted"/>
<feature type="transmembrane region" description="Helical" evidence="2">
    <location>
        <begin position="289"/>
        <end position="315"/>
    </location>
</feature>
<sequence>MNFFSYNFNNKNNRSITINMKLHFLKILLLFFLLLNILVTSYQKHNKNKLYIRSHTSSTTSRLLSECDIQSSIYDKDADMKSVKENFDRQTSQRFEEYQERMKEKRQKRKEQCEKDIRRIILKDKMDKSLAEKVEKCCLRCGCSLGGVAASVGIFGALGTYGWKVGATATAMELATKEGIDAGVKAVIKAIQGEAAFGELKSVPWTNFINGSNYNRVDGLFDAFMAFVKSKGETCVSPSETLNRSCSGILTNKTYWLGRAAEAGKNAATSTTKSVEEAEIAAANAKSTYLYSAIGYSVLTILIIVLVMLIIYLILRYRRKKKMKKKDQYTKLLNQ</sequence>
<keyword evidence="2" id="KW-0472">Membrane</keyword>
<evidence type="ECO:0000256" key="1">
    <source>
        <dbReference type="SAM" id="Coils"/>
    </source>
</evidence>
<organism evidence="3 4">
    <name type="scientific">Plasmodium falciparum (isolate HB3)</name>
    <dbReference type="NCBI Taxonomy" id="137071"/>
    <lineage>
        <taxon>Eukaryota</taxon>
        <taxon>Sar</taxon>
        <taxon>Alveolata</taxon>
        <taxon>Apicomplexa</taxon>
        <taxon>Aconoidasida</taxon>
        <taxon>Haemosporida</taxon>
        <taxon>Plasmodiidae</taxon>
        <taxon>Plasmodium</taxon>
        <taxon>Plasmodium (Laverania)</taxon>
    </lineage>
</organism>
<dbReference type="EMBL" id="CH672174">
    <property type="protein sequence ID" value="KOB63353.1"/>
    <property type="molecule type" value="Genomic_DNA"/>
</dbReference>
<dbReference type="NCBIfam" id="TIGR01477">
    <property type="entry name" value="RIFIN"/>
    <property type="match status" value="1"/>
</dbReference>
<evidence type="ECO:0000256" key="2">
    <source>
        <dbReference type="SAM" id="Phobius"/>
    </source>
</evidence>
<gene>
    <name evidence="3" type="ORF">PFHG_05142</name>
</gene>
<dbReference type="Pfam" id="PF02009">
    <property type="entry name" value="RIFIN"/>
    <property type="match status" value="1"/>
</dbReference>
<dbReference type="KEGG" id="pfh:PFHG_05142"/>
<protein>
    <recommendedName>
        <fullName evidence="5">Rifin</fullName>
    </recommendedName>
</protein>
<name>A0A0L7KJ44_PLAFX</name>
<feature type="coiled-coil region" evidence="1">
    <location>
        <begin position="88"/>
        <end position="115"/>
    </location>
</feature>
<dbReference type="Proteomes" id="UP000054289">
    <property type="component" value="Unassembled WGS sequence"/>
</dbReference>
<evidence type="ECO:0000313" key="3">
    <source>
        <dbReference type="EMBL" id="KOB63353.1"/>
    </source>
</evidence>
<reference evidence="3 4" key="1">
    <citation type="submission" date="2006-03" db="EMBL/GenBank/DDBJ databases">
        <title>Annotation of Plasmodium falciparum HB3.</title>
        <authorList>
            <consortium name="The Broad Institute Genome Sequencing Platform"/>
            <person name="Volkman S.K."/>
            <person name="Neafsey D.E."/>
            <person name="Dash A.P."/>
            <person name="Chitnis C.E."/>
            <person name="Hartl D.L."/>
            <person name="Young S.K."/>
            <person name="Zeng Q."/>
            <person name="Koehrsen M."/>
            <person name="Alvarado L."/>
            <person name="Berlin A."/>
            <person name="Borenstein D."/>
            <person name="Chapman S.B."/>
            <person name="Chen Z."/>
            <person name="Engels R."/>
            <person name="Freedman E."/>
            <person name="Gellesch M."/>
            <person name="Goldberg J."/>
            <person name="Griggs A."/>
            <person name="Gujja S."/>
            <person name="Heilman E.R."/>
            <person name="Heiman D.I."/>
            <person name="Howarth C."/>
            <person name="Jen D."/>
            <person name="Larson L."/>
            <person name="Mehta T."/>
            <person name="Neiman D."/>
            <person name="Park D."/>
            <person name="Pearson M."/>
            <person name="Roberts A."/>
            <person name="Saif S."/>
            <person name="Shea T."/>
            <person name="Shenoy N."/>
            <person name="Sisk P."/>
            <person name="Stolte C."/>
            <person name="Sykes S."/>
            <person name="Walk T."/>
            <person name="White J."/>
            <person name="Yandava C."/>
            <person name="Haas B."/>
            <person name="Henn M.R."/>
            <person name="Nusbaum C."/>
            <person name="Birren B."/>
        </authorList>
    </citation>
    <scope>NUCLEOTIDE SEQUENCE [LARGE SCALE GENOMIC DNA]</scope>
    <source>
        <strain evidence="3">HB3</strain>
    </source>
</reference>
<keyword evidence="2" id="KW-1133">Transmembrane helix</keyword>